<evidence type="ECO:0000256" key="2">
    <source>
        <dbReference type="SAM" id="Phobius"/>
    </source>
</evidence>
<dbReference type="Pfam" id="PF08680">
    <property type="entry name" value="DUF1779"/>
    <property type="match status" value="1"/>
</dbReference>
<dbReference type="EMBL" id="JBHSTE010000001">
    <property type="protein sequence ID" value="MFC6331819.1"/>
    <property type="molecule type" value="Genomic_DNA"/>
</dbReference>
<dbReference type="RefSeq" id="WP_379231449.1">
    <property type="nucleotide sequence ID" value="NZ_JBHSTE010000001.1"/>
</dbReference>
<reference evidence="4" key="1">
    <citation type="journal article" date="2019" name="Int. J. Syst. Evol. Microbiol.">
        <title>The Global Catalogue of Microorganisms (GCM) 10K type strain sequencing project: providing services to taxonomists for standard genome sequencing and annotation.</title>
        <authorList>
            <consortium name="The Broad Institute Genomics Platform"/>
            <consortium name="The Broad Institute Genome Sequencing Center for Infectious Disease"/>
            <person name="Wu L."/>
            <person name="Ma J."/>
        </authorList>
    </citation>
    <scope>NUCLEOTIDE SEQUENCE [LARGE SCALE GENOMIC DNA]</scope>
    <source>
        <strain evidence="4">PCU 280</strain>
    </source>
</reference>
<evidence type="ECO:0000313" key="4">
    <source>
        <dbReference type="Proteomes" id="UP001596233"/>
    </source>
</evidence>
<dbReference type="Proteomes" id="UP001596233">
    <property type="component" value="Unassembled WGS sequence"/>
</dbReference>
<keyword evidence="2" id="KW-0812">Transmembrane</keyword>
<name>A0ABW1V028_9BACL</name>
<feature type="region of interest" description="Disordered" evidence="1">
    <location>
        <begin position="1"/>
        <end position="23"/>
    </location>
</feature>
<keyword evidence="2" id="KW-1133">Transmembrane helix</keyword>
<comment type="caution">
    <text evidence="3">The sequence shown here is derived from an EMBL/GenBank/DDBJ whole genome shotgun (WGS) entry which is preliminary data.</text>
</comment>
<protein>
    <submittedName>
        <fullName evidence="3">YwmB family TATA-box binding protein</fullName>
    </submittedName>
</protein>
<keyword evidence="2" id="KW-0472">Membrane</keyword>
<evidence type="ECO:0000256" key="1">
    <source>
        <dbReference type="SAM" id="MobiDB-lite"/>
    </source>
</evidence>
<accession>A0ABW1V028</accession>
<feature type="transmembrane region" description="Helical" evidence="2">
    <location>
        <begin position="30"/>
        <end position="50"/>
    </location>
</feature>
<dbReference type="InterPro" id="IPR036209">
    <property type="entry name" value="YwmB-like_sf"/>
</dbReference>
<evidence type="ECO:0000313" key="3">
    <source>
        <dbReference type="EMBL" id="MFC6331819.1"/>
    </source>
</evidence>
<dbReference type="SUPFAM" id="SSF143842">
    <property type="entry name" value="YwmB-like"/>
    <property type="match status" value="1"/>
</dbReference>
<dbReference type="InterPro" id="IPR014794">
    <property type="entry name" value="DUF1779"/>
</dbReference>
<keyword evidence="4" id="KW-1185">Reference proteome</keyword>
<sequence>MIYMMAPSYDQTADKKKTKNKRKQVKQQRLPWKLMLSFLLVIMLMLTAWIQERSISGKEADHAALQDFNQLVSWSGELLDGGAMSGQWSLRWDATLAYDTLEGLAKELFINERGELLPKNIRANGDVYDGEWLVESSVLRLARTEQDKLAEKVTITLQIDASELEKASELKETVGLLHRKLQAKDQNVQMNIKVFGQAKHDQVLDDLKRLAVAQTVDEYLDRGTKSVTYFVNQMKQYRWVDNGSMVNLQASLHRNSEDGQLSLTLGVPLISGEFGEIVDPSDFN</sequence>
<dbReference type="Gene3D" id="3.30.360.40">
    <property type="entry name" value="YwmB-like"/>
    <property type="match status" value="1"/>
</dbReference>
<proteinExistence type="predicted"/>
<organism evidence="3 4">
    <name type="scientific">Paenibacillus septentrionalis</name>
    <dbReference type="NCBI Taxonomy" id="429342"/>
    <lineage>
        <taxon>Bacteria</taxon>
        <taxon>Bacillati</taxon>
        <taxon>Bacillota</taxon>
        <taxon>Bacilli</taxon>
        <taxon>Bacillales</taxon>
        <taxon>Paenibacillaceae</taxon>
        <taxon>Paenibacillus</taxon>
    </lineage>
</organism>
<gene>
    <name evidence="3" type="ORF">ACFP56_04225</name>
</gene>